<keyword evidence="1 2" id="KW-0378">Hydrolase</keyword>
<comment type="caution">
    <text evidence="2">The sequence shown here is derived from an EMBL/GenBank/DDBJ whole genome shotgun (WGS) entry which is preliminary data.</text>
</comment>
<dbReference type="GeneID" id="96955154"/>
<dbReference type="RefSeq" id="WP_379706109.1">
    <property type="nucleotide sequence ID" value="NZ_JBHTAT010000001.1"/>
</dbReference>
<organism evidence="2 3">
    <name type="scientific">Haloplanus litoreus</name>
    <dbReference type="NCBI Taxonomy" id="767515"/>
    <lineage>
        <taxon>Archaea</taxon>
        <taxon>Methanobacteriati</taxon>
        <taxon>Methanobacteriota</taxon>
        <taxon>Stenosarchaea group</taxon>
        <taxon>Halobacteria</taxon>
        <taxon>Halobacteriales</taxon>
        <taxon>Haloferacaceae</taxon>
        <taxon>Haloplanus</taxon>
    </lineage>
</organism>
<name>A0ABD6A2I7_9EURY</name>
<dbReference type="PANTHER" id="PTHR33886">
    <property type="entry name" value="UNSATURATED RHAMNOGALACTURONAN HYDROLASE (EUROFUNG)"/>
    <property type="match status" value="1"/>
</dbReference>
<sequence length="349" mass="38981">MAASTRRDIEANIQRVSEYTRAMDLEREPIPGGAKFMAIEGLIATGLSQNIDHAKRLVDRSIETQVGTGELSYGDRNFYTSPCALATSVLEFYDRTGDERYLDAAERQVQYVLDAPRVGNGGISHNKDTPQLWVDSLYLMHPPIAQLGSALGEEELYDEAAEQILAHAEYLQDDATGLFRHIWTETPNDYPEGSFWGRGNGWAAAGILEVLEAIPNHHDRRDELLEIFHDHLETIVELQDECGYWWNVIDDDSTFLETSVTTIYAYVLRRGIDIGVVPGAYETATKRAFDAIGASINDDGVVTGATYVTTHDPNEQLTSEDVFSPSGYAQGWYLKTATYYLENDHLVAE</sequence>
<gene>
    <name evidence="2" type="ORF">ACFQKE_15850</name>
</gene>
<dbReference type="AlphaFoldDB" id="A0ABD6A2I7"/>
<dbReference type="SUPFAM" id="SSF48208">
    <property type="entry name" value="Six-hairpin glycosidases"/>
    <property type="match status" value="1"/>
</dbReference>
<dbReference type="InterPro" id="IPR052043">
    <property type="entry name" value="PolySaccharide_Degr_Enz"/>
</dbReference>
<keyword evidence="3" id="KW-1185">Reference proteome</keyword>
<accession>A0ABD6A2I7</accession>
<dbReference type="Proteomes" id="UP001596434">
    <property type="component" value="Unassembled WGS sequence"/>
</dbReference>
<proteinExistence type="predicted"/>
<dbReference type="Pfam" id="PF07470">
    <property type="entry name" value="Glyco_hydro_88"/>
    <property type="match status" value="1"/>
</dbReference>
<evidence type="ECO:0000313" key="3">
    <source>
        <dbReference type="Proteomes" id="UP001596434"/>
    </source>
</evidence>
<dbReference type="EMBL" id="JBHTAT010000001">
    <property type="protein sequence ID" value="MFC7256760.1"/>
    <property type="molecule type" value="Genomic_DNA"/>
</dbReference>
<dbReference type="Gene3D" id="1.50.10.10">
    <property type="match status" value="1"/>
</dbReference>
<dbReference type="PANTHER" id="PTHR33886:SF8">
    <property type="entry name" value="UNSATURATED RHAMNOGALACTURONAN HYDROLASE (EUROFUNG)"/>
    <property type="match status" value="1"/>
</dbReference>
<reference evidence="2 3" key="1">
    <citation type="journal article" date="2019" name="Int. J. Syst. Evol. Microbiol.">
        <title>The Global Catalogue of Microorganisms (GCM) 10K type strain sequencing project: providing services to taxonomists for standard genome sequencing and annotation.</title>
        <authorList>
            <consortium name="The Broad Institute Genomics Platform"/>
            <consortium name="The Broad Institute Genome Sequencing Center for Infectious Disease"/>
            <person name="Wu L."/>
            <person name="Ma J."/>
        </authorList>
    </citation>
    <scope>NUCLEOTIDE SEQUENCE [LARGE SCALE GENOMIC DNA]</scope>
    <source>
        <strain evidence="2 3">GX21</strain>
    </source>
</reference>
<evidence type="ECO:0000256" key="1">
    <source>
        <dbReference type="ARBA" id="ARBA00022801"/>
    </source>
</evidence>
<evidence type="ECO:0000313" key="2">
    <source>
        <dbReference type="EMBL" id="MFC7256760.1"/>
    </source>
</evidence>
<dbReference type="InterPro" id="IPR008928">
    <property type="entry name" value="6-hairpin_glycosidase_sf"/>
</dbReference>
<dbReference type="GO" id="GO:0016787">
    <property type="term" value="F:hydrolase activity"/>
    <property type="evidence" value="ECO:0007669"/>
    <property type="project" value="UniProtKB-KW"/>
</dbReference>
<protein>
    <submittedName>
        <fullName evidence="2">Glycoside hydrolase family 88 protein</fullName>
    </submittedName>
</protein>
<dbReference type="InterPro" id="IPR010905">
    <property type="entry name" value="Glyco_hydro_88"/>
</dbReference>
<dbReference type="InterPro" id="IPR012341">
    <property type="entry name" value="6hp_glycosidase-like_sf"/>
</dbReference>